<evidence type="ECO:0000313" key="1">
    <source>
        <dbReference type="EMBL" id="MFD2627447.1"/>
    </source>
</evidence>
<evidence type="ECO:0000313" key="2">
    <source>
        <dbReference type="Proteomes" id="UP001597451"/>
    </source>
</evidence>
<dbReference type="InterPro" id="IPR036188">
    <property type="entry name" value="FAD/NAD-bd_sf"/>
</dbReference>
<dbReference type="SUPFAM" id="SSF51905">
    <property type="entry name" value="FAD/NAD(P)-binding domain"/>
    <property type="match status" value="1"/>
</dbReference>
<name>A0ABW5PVR8_9BACI</name>
<dbReference type="EMBL" id="JBHUMX010000003">
    <property type="protein sequence ID" value="MFD2627447.1"/>
    <property type="molecule type" value="Genomic_DNA"/>
</dbReference>
<dbReference type="Pfam" id="PF13738">
    <property type="entry name" value="Pyr_redox_3"/>
    <property type="match status" value="1"/>
</dbReference>
<dbReference type="RefSeq" id="WP_379560085.1">
    <property type="nucleotide sequence ID" value="NZ_JBHUMX010000003.1"/>
</dbReference>
<protein>
    <submittedName>
        <fullName evidence="1">FAD/NAD(P)-binding protein</fullName>
    </submittedName>
</protein>
<dbReference type="Proteomes" id="UP001597451">
    <property type="component" value="Unassembled WGS sequence"/>
</dbReference>
<dbReference type="PANTHER" id="PTHR38663:SF1">
    <property type="entry name" value="L-ORNITHINE N(5)-MONOOXYGENASE"/>
    <property type="match status" value="1"/>
</dbReference>
<dbReference type="PANTHER" id="PTHR38663">
    <property type="match status" value="1"/>
</dbReference>
<sequence>MYKWIIVGGGMQGSTIAVQLLQTGKVTSKELLIIDPYPKPMHTWFTLTEKIGMPYLRSPFVHHLDTKPFALKDFAEAHDYTKPFLGRYKRPRLQLFNDHCQQLFEQVNLSKSWHQAMVNKIESNGNNEWVVKTGDNTFNTERVVLAMGVNQHPYYPKWAIKAKEHYPTRVSHLFEDNPLPSTNVCVVGGGLTAAHTTALLCEDADIDTVTLIKRHDFRVHDFDSDPGWLGPKYLTSYHKITSLQERRDTITSARNRGSIPREMFLKLKRLEANGSLRCINDEIQGVCTQSSNPVLHFKNAPAESFTRIYLATGSTNELPGESWLRNVIENENLQCADCGFPVVTTQLEWKKGLHVAGPLAELEIGPVARNISGARKAAAILCSIS</sequence>
<reference evidence="2" key="1">
    <citation type="journal article" date="2019" name="Int. J. Syst. Evol. Microbiol.">
        <title>The Global Catalogue of Microorganisms (GCM) 10K type strain sequencing project: providing services to taxonomists for standard genome sequencing and annotation.</title>
        <authorList>
            <consortium name="The Broad Institute Genomics Platform"/>
            <consortium name="The Broad Institute Genome Sequencing Center for Infectious Disease"/>
            <person name="Wu L."/>
            <person name="Ma J."/>
        </authorList>
    </citation>
    <scope>NUCLEOTIDE SEQUENCE [LARGE SCALE GENOMIC DNA]</scope>
    <source>
        <strain evidence="2">TISTR 1858</strain>
    </source>
</reference>
<keyword evidence="2" id="KW-1185">Reference proteome</keyword>
<proteinExistence type="predicted"/>
<gene>
    <name evidence="1" type="ORF">ACFSUN_01420</name>
</gene>
<organism evidence="1 2">
    <name type="scientific">Oceanobacillus kapialis</name>
    <dbReference type="NCBI Taxonomy" id="481353"/>
    <lineage>
        <taxon>Bacteria</taxon>
        <taxon>Bacillati</taxon>
        <taxon>Bacillota</taxon>
        <taxon>Bacilli</taxon>
        <taxon>Bacillales</taxon>
        <taxon>Bacillaceae</taxon>
        <taxon>Oceanobacillus</taxon>
    </lineage>
</organism>
<comment type="caution">
    <text evidence="1">The sequence shown here is derived from an EMBL/GenBank/DDBJ whole genome shotgun (WGS) entry which is preliminary data.</text>
</comment>
<dbReference type="Gene3D" id="3.50.50.60">
    <property type="entry name" value="FAD/NAD(P)-binding domain"/>
    <property type="match status" value="1"/>
</dbReference>
<accession>A0ABW5PVR8</accession>